<dbReference type="EMBL" id="WTXG01000009">
    <property type="protein sequence ID" value="KAI0303364.1"/>
    <property type="molecule type" value="Genomic_DNA"/>
</dbReference>
<evidence type="ECO:0000256" key="1">
    <source>
        <dbReference type="SAM" id="MobiDB-lite"/>
    </source>
</evidence>
<accession>A0AAD4M640</accession>
<comment type="caution">
    <text evidence="2">The sequence shown here is derived from an EMBL/GenBank/DDBJ whole genome shotgun (WGS) entry which is preliminary data.</text>
</comment>
<dbReference type="Proteomes" id="UP001203297">
    <property type="component" value="Unassembled WGS sequence"/>
</dbReference>
<keyword evidence="3" id="KW-1185">Reference proteome</keyword>
<sequence length="218" mass="24345">MGSASSKATRAYPVKTGKPPSWTGSRPPAHDPKKTSPLRAVRQPWASETKDEVIEKDAKDPHLLANLTRLGPVRVDHHMQTVKTQAHVKELFQSRFRAENEASSSRTPRNRLHVSSLVALLEERQKDTITATATAAAAIRDEELAEKYGMDVERVERLVRTVNVPRVREGGGVGATAARRYIRDAESGKEVMIQEVVWREPADLKDLELSRLRRVNSA</sequence>
<evidence type="ECO:0000313" key="3">
    <source>
        <dbReference type="Proteomes" id="UP001203297"/>
    </source>
</evidence>
<proteinExistence type="predicted"/>
<name>A0AAD4M640_9AGAM</name>
<feature type="region of interest" description="Disordered" evidence="1">
    <location>
        <begin position="1"/>
        <end position="56"/>
    </location>
</feature>
<protein>
    <submittedName>
        <fullName evidence="2">Uncharacterized protein</fullName>
    </submittedName>
</protein>
<reference evidence="2" key="1">
    <citation type="journal article" date="2022" name="New Phytol.">
        <title>Evolutionary transition to the ectomycorrhizal habit in the genomes of a hyperdiverse lineage of mushroom-forming fungi.</title>
        <authorList>
            <person name="Looney B."/>
            <person name="Miyauchi S."/>
            <person name="Morin E."/>
            <person name="Drula E."/>
            <person name="Courty P.E."/>
            <person name="Kohler A."/>
            <person name="Kuo A."/>
            <person name="LaButti K."/>
            <person name="Pangilinan J."/>
            <person name="Lipzen A."/>
            <person name="Riley R."/>
            <person name="Andreopoulos W."/>
            <person name="He G."/>
            <person name="Johnson J."/>
            <person name="Nolan M."/>
            <person name="Tritt A."/>
            <person name="Barry K.W."/>
            <person name="Grigoriev I.V."/>
            <person name="Nagy L.G."/>
            <person name="Hibbett D."/>
            <person name="Henrissat B."/>
            <person name="Matheny P.B."/>
            <person name="Labbe J."/>
            <person name="Martin F.M."/>
        </authorList>
    </citation>
    <scope>NUCLEOTIDE SEQUENCE</scope>
    <source>
        <strain evidence="2">BPL690</strain>
    </source>
</reference>
<dbReference type="AlphaFoldDB" id="A0AAD4M640"/>
<gene>
    <name evidence="2" type="ORF">B0F90DRAFT_1710466</name>
</gene>
<evidence type="ECO:0000313" key="2">
    <source>
        <dbReference type="EMBL" id="KAI0303364.1"/>
    </source>
</evidence>
<organism evidence="2 3">
    <name type="scientific">Multifurca ochricompacta</name>
    <dbReference type="NCBI Taxonomy" id="376703"/>
    <lineage>
        <taxon>Eukaryota</taxon>
        <taxon>Fungi</taxon>
        <taxon>Dikarya</taxon>
        <taxon>Basidiomycota</taxon>
        <taxon>Agaricomycotina</taxon>
        <taxon>Agaricomycetes</taxon>
        <taxon>Russulales</taxon>
        <taxon>Russulaceae</taxon>
        <taxon>Multifurca</taxon>
    </lineage>
</organism>